<keyword evidence="3" id="KW-1185">Reference proteome</keyword>
<accession>A0A829Y648</accession>
<evidence type="ECO:0000313" key="2">
    <source>
        <dbReference type="EMBL" id="GFE78481.1"/>
    </source>
</evidence>
<dbReference type="InterPro" id="IPR027843">
    <property type="entry name" value="DUF4440"/>
</dbReference>
<protein>
    <recommendedName>
        <fullName evidence="1">DUF4440 domain-containing protein</fullName>
    </recommendedName>
</protein>
<proteinExistence type="predicted"/>
<dbReference type="AlphaFoldDB" id="A0A829Y648"/>
<evidence type="ECO:0000313" key="3">
    <source>
        <dbReference type="Proteomes" id="UP000445000"/>
    </source>
</evidence>
<reference evidence="3" key="1">
    <citation type="submission" date="2020-01" db="EMBL/GenBank/DDBJ databases">
        <title>'Steroidobacter agaridevorans' sp. nov., agar-degrading bacteria isolated from rhizosphere soils.</title>
        <authorList>
            <person name="Ikenaga M."/>
            <person name="Kataoka M."/>
            <person name="Murouchi A."/>
            <person name="Katsuragi S."/>
            <person name="Sakai M."/>
        </authorList>
    </citation>
    <scope>NUCLEOTIDE SEQUENCE [LARGE SCALE GENOMIC DNA]</scope>
    <source>
        <strain evidence="3">YU21-B</strain>
    </source>
</reference>
<dbReference type="Proteomes" id="UP000445000">
    <property type="component" value="Unassembled WGS sequence"/>
</dbReference>
<dbReference type="Pfam" id="PF14534">
    <property type="entry name" value="DUF4440"/>
    <property type="match status" value="1"/>
</dbReference>
<comment type="caution">
    <text evidence="2">The sequence shown here is derived from an EMBL/GenBank/DDBJ whole genome shotgun (WGS) entry which is preliminary data.</text>
</comment>
<dbReference type="Gene3D" id="3.10.450.50">
    <property type="match status" value="1"/>
</dbReference>
<evidence type="ECO:0000259" key="1">
    <source>
        <dbReference type="Pfam" id="PF14534"/>
    </source>
</evidence>
<gene>
    <name evidence="2" type="ORF">GCM10011487_04810</name>
</gene>
<dbReference type="SUPFAM" id="SSF54427">
    <property type="entry name" value="NTF2-like"/>
    <property type="match status" value="1"/>
</dbReference>
<dbReference type="EMBL" id="BLJN01000001">
    <property type="protein sequence ID" value="GFE78481.1"/>
    <property type="molecule type" value="Genomic_DNA"/>
</dbReference>
<name>A0A829Y648_9GAMM</name>
<dbReference type="InterPro" id="IPR032710">
    <property type="entry name" value="NTF2-like_dom_sf"/>
</dbReference>
<organism evidence="2 3">
    <name type="scientific">Steroidobacter agaridevorans</name>
    <dbReference type="NCBI Taxonomy" id="2695856"/>
    <lineage>
        <taxon>Bacteria</taxon>
        <taxon>Pseudomonadati</taxon>
        <taxon>Pseudomonadota</taxon>
        <taxon>Gammaproteobacteria</taxon>
        <taxon>Steroidobacterales</taxon>
        <taxon>Steroidobacteraceae</taxon>
        <taxon>Steroidobacter</taxon>
    </lineage>
</organism>
<sequence length="120" mass="13317">MNDMHELIDLEEQGWRALSSAGDAGKKFYASVLREDAVMLFPGGMRIAGRERILESLGTQPWDSFQIENPTVIPLASNAAALVYTAKAQRKGSEPYVALISSTYVHDRTWQLVVHQQTPA</sequence>
<feature type="domain" description="DUF4440" evidence="1">
    <location>
        <begin position="8"/>
        <end position="106"/>
    </location>
</feature>